<dbReference type="EMBL" id="QVEP01000021">
    <property type="protein sequence ID" value="RGB79673.1"/>
    <property type="molecule type" value="Genomic_DNA"/>
</dbReference>
<protein>
    <submittedName>
        <fullName evidence="8">Purine permease</fullName>
    </submittedName>
</protein>
<name>A0A3E2TMR0_9FIRM</name>
<feature type="transmembrane region" description="Helical" evidence="7">
    <location>
        <begin position="299"/>
        <end position="320"/>
    </location>
</feature>
<dbReference type="GO" id="GO:0042907">
    <property type="term" value="F:xanthine transmembrane transporter activity"/>
    <property type="evidence" value="ECO:0007669"/>
    <property type="project" value="TreeGrafter"/>
</dbReference>
<keyword evidence="6 7" id="KW-0472">Membrane</keyword>
<dbReference type="OrthoDB" id="9805749at2"/>
<dbReference type="Pfam" id="PF00860">
    <property type="entry name" value="Xan_ur_permease"/>
    <property type="match status" value="1"/>
</dbReference>
<feature type="transmembrane region" description="Helical" evidence="7">
    <location>
        <begin position="40"/>
        <end position="60"/>
    </location>
</feature>
<evidence type="ECO:0000256" key="6">
    <source>
        <dbReference type="ARBA" id="ARBA00023136"/>
    </source>
</evidence>
<evidence type="ECO:0000313" key="9">
    <source>
        <dbReference type="EMBL" id="RGC47885.1"/>
    </source>
</evidence>
<evidence type="ECO:0000256" key="3">
    <source>
        <dbReference type="ARBA" id="ARBA00022448"/>
    </source>
</evidence>
<dbReference type="PANTHER" id="PTHR42810:SF2">
    <property type="entry name" value="PURINE PERMEASE C1399.01C-RELATED"/>
    <property type="match status" value="1"/>
</dbReference>
<gene>
    <name evidence="8" type="ORF">DW070_09500</name>
    <name evidence="9" type="ORF">DW747_06870</name>
</gene>
<organism evidence="8 10">
    <name type="scientific">Coprococcus catus</name>
    <dbReference type="NCBI Taxonomy" id="116085"/>
    <lineage>
        <taxon>Bacteria</taxon>
        <taxon>Bacillati</taxon>
        <taxon>Bacillota</taxon>
        <taxon>Clostridia</taxon>
        <taxon>Lachnospirales</taxon>
        <taxon>Lachnospiraceae</taxon>
        <taxon>Coprococcus</taxon>
    </lineage>
</organism>
<dbReference type="RefSeq" id="WP_015513117.1">
    <property type="nucleotide sequence ID" value="NZ_JAQCWV010000009.1"/>
</dbReference>
<feature type="transmembrane region" description="Helical" evidence="7">
    <location>
        <begin position="365"/>
        <end position="385"/>
    </location>
</feature>
<dbReference type="EMBL" id="QVFD01000005">
    <property type="protein sequence ID" value="RGC47885.1"/>
    <property type="molecule type" value="Genomic_DNA"/>
</dbReference>
<evidence type="ECO:0000313" key="11">
    <source>
        <dbReference type="Proteomes" id="UP000261231"/>
    </source>
</evidence>
<dbReference type="NCBIfam" id="TIGR00801">
    <property type="entry name" value="ncs2"/>
    <property type="match status" value="1"/>
</dbReference>
<dbReference type="NCBIfam" id="NF037981">
    <property type="entry name" value="NCS2_1"/>
    <property type="match status" value="1"/>
</dbReference>
<proteinExistence type="inferred from homology"/>
<comment type="subcellular location">
    <subcellularLocation>
        <location evidence="1">Membrane</location>
        <topology evidence="1">Multi-pass membrane protein</topology>
    </subcellularLocation>
</comment>
<evidence type="ECO:0000313" key="10">
    <source>
        <dbReference type="Proteomes" id="UP000260773"/>
    </source>
</evidence>
<feature type="transmembrane region" description="Helical" evidence="7">
    <location>
        <begin position="209"/>
        <end position="232"/>
    </location>
</feature>
<comment type="similarity">
    <text evidence="2">Belongs to the nucleobase:cation symporter-2 (NCS2) (TC 2.A.40) family.</text>
</comment>
<feature type="transmembrane region" description="Helical" evidence="7">
    <location>
        <begin position="122"/>
        <end position="143"/>
    </location>
</feature>
<keyword evidence="3" id="KW-0813">Transport</keyword>
<evidence type="ECO:0000256" key="5">
    <source>
        <dbReference type="ARBA" id="ARBA00022989"/>
    </source>
</evidence>
<dbReference type="Proteomes" id="UP000261231">
    <property type="component" value="Unassembled WGS sequence"/>
</dbReference>
<evidence type="ECO:0000256" key="2">
    <source>
        <dbReference type="ARBA" id="ARBA00008821"/>
    </source>
</evidence>
<dbReference type="InterPro" id="IPR006043">
    <property type="entry name" value="NCS2"/>
</dbReference>
<keyword evidence="4 7" id="KW-0812">Transmembrane</keyword>
<feature type="transmembrane region" description="Helical" evidence="7">
    <location>
        <begin position="183"/>
        <end position="202"/>
    </location>
</feature>
<feature type="transmembrane region" description="Helical" evidence="7">
    <location>
        <begin position="397"/>
        <end position="419"/>
    </location>
</feature>
<reference evidence="10 11" key="1">
    <citation type="submission" date="2018-08" db="EMBL/GenBank/DDBJ databases">
        <title>A genome reference for cultivated species of the human gut microbiota.</title>
        <authorList>
            <person name="Zou Y."/>
            <person name="Xue W."/>
            <person name="Luo G."/>
        </authorList>
    </citation>
    <scope>NUCLEOTIDE SEQUENCE [LARGE SCALE GENOMIC DNA]</scope>
    <source>
        <strain evidence="8 10">AF45-17</strain>
        <strain evidence="9 11">AM28-39</strain>
    </source>
</reference>
<evidence type="ECO:0000256" key="1">
    <source>
        <dbReference type="ARBA" id="ARBA00004141"/>
    </source>
</evidence>
<evidence type="ECO:0000256" key="7">
    <source>
        <dbReference type="SAM" id="Phobius"/>
    </source>
</evidence>
<evidence type="ECO:0000313" key="8">
    <source>
        <dbReference type="EMBL" id="RGB79673.1"/>
    </source>
</evidence>
<feature type="transmembrane region" description="Helical" evidence="7">
    <location>
        <begin position="425"/>
        <end position="445"/>
    </location>
</feature>
<dbReference type="GO" id="GO:0005886">
    <property type="term" value="C:plasma membrane"/>
    <property type="evidence" value="ECO:0007669"/>
    <property type="project" value="UniProtKB-ARBA"/>
</dbReference>
<dbReference type="Proteomes" id="UP000260773">
    <property type="component" value="Unassembled WGS sequence"/>
</dbReference>
<comment type="caution">
    <text evidence="8">The sequence shown here is derived from an EMBL/GenBank/DDBJ whole genome shotgun (WGS) entry which is preliminary data.</text>
</comment>
<feature type="transmembrane region" description="Helical" evidence="7">
    <location>
        <begin position="66"/>
        <end position="85"/>
    </location>
</feature>
<accession>A0A3E2TMR0</accession>
<keyword evidence="5 7" id="KW-1133">Transmembrane helix</keyword>
<feature type="transmembrane region" description="Helical" evidence="7">
    <location>
        <begin position="340"/>
        <end position="359"/>
    </location>
</feature>
<dbReference type="PANTHER" id="PTHR42810">
    <property type="entry name" value="PURINE PERMEASE C1399.01C-RELATED"/>
    <property type="match status" value="1"/>
</dbReference>
<evidence type="ECO:0000256" key="4">
    <source>
        <dbReference type="ARBA" id="ARBA00022692"/>
    </source>
</evidence>
<keyword evidence="11" id="KW-1185">Reference proteome</keyword>
<dbReference type="InterPro" id="IPR006042">
    <property type="entry name" value="Xan_ur_permease"/>
</dbReference>
<sequence length="461" mass="48315">MNSKEDLGRKKGRRLSADDLFNMEGKPSFLQAFPLSLQHVAAMIVGCVTPAIIVANAAGLSDSDSVILIQAALFVSALTTLLQLYPLFHGSAYAIGSGLPMIMGISFAYVPTMQAIATQYDVATILGAQIVGGIVALLVGLFIKQIRKFFPPLITGTVVFAIGLSLYPTAINYMAGGTSNEHYGAWQNWLVAIIVLCIVTYLNHYGKGIFKLASILIGIIIGYIISIFFGMVDFSSVTGASLISIPQPLHFGIKFEPSSCVAIGLLFAINAIQAIGDFSATTTGGLDRMPTDEELKGGIVAYGISNVVGAIFGGLPTATYSQNVGIVASTKVVARKVFRIAAMILLVAGLVPVFSAVLTTIPYCVLGGATISVFASITMTGIKLITTQPLDFRNTTIVGLAIALGMGVTQANAALATFPAWVTTIFGKSPVVLAMITAVVLNLLLPKPKGSAVEPAEEKAE</sequence>
<feature type="transmembrane region" description="Helical" evidence="7">
    <location>
        <begin position="92"/>
        <end position="110"/>
    </location>
</feature>
<feature type="transmembrane region" description="Helical" evidence="7">
    <location>
        <begin position="150"/>
        <end position="171"/>
    </location>
</feature>
<dbReference type="AlphaFoldDB" id="A0A3E2TMR0"/>